<dbReference type="AlphaFoldDB" id="C1FF78"/>
<evidence type="ECO:0000313" key="2">
    <source>
        <dbReference type="EMBL" id="ACO68700.1"/>
    </source>
</evidence>
<evidence type="ECO:0000313" key="3">
    <source>
        <dbReference type="Proteomes" id="UP000002009"/>
    </source>
</evidence>
<dbReference type="GeneID" id="8249991"/>
<name>C1FF78_MICCC</name>
<dbReference type="Proteomes" id="UP000002009">
    <property type="component" value="Chromosome 1"/>
</dbReference>
<dbReference type="SUPFAM" id="SSF51735">
    <property type="entry name" value="NAD(P)-binding Rossmann-fold domains"/>
    <property type="match status" value="1"/>
</dbReference>
<evidence type="ECO:0000259" key="1">
    <source>
        <dbReference type="Pfam" id="PF13460"/>
    </source>
</evidence>
<dbReference type="GO" id="GO:0005739">
    <property type="term" value="C:mitochondrion"/>
    <property type="evidence" value="ECO:0007669"/>
    <property type="project" value="TreeGrafter"/>
</dbReference>
<sequence length="265" mass="27361">MASSNAAKRLMIFGGTGFVGSAIAREAARRGLLVQCVTRGGDAPAHLRSEPWASRVTWLRGDALDPGTYAEHMRGADAVITSVGRLPFPHLTRDVIVRDNGETNVAPARCAAEVGVDRLVVIGASVPKMIPGVGWGFAPGGGIHDAGYAAGKAMAEAHARDEFVGGDAARRRGAAVLKPGPISGTRIVGSGPLARVPLWAALGPLASVMRALPLPDAVAQMTPVHVDNVARAAVAAATEDSFAGAYCTISNAELIERFGLDESSR</sequence>
<dbReference type="GO" id="GO:0044877">
    <property type="term" value="F:protein-containing complex binding"/>
    <property type="evidence" value="ECO:0007669"/>
    <property type="project" value="TreeGrafter"/>
</dbReference>
<protein>
    <recommendedName>
        <fullName evidence="1">NAD(P)-binding domain-containing protein</fullName>
    </recommendedName>
</protein>
<dbReference type="FunCoup" id="C1FF78">
    <property type="interactions" value="702"/>
</dbReference>
<dbReference type="STRING" id="296587.C1FF78"/>
<dbReference type="OrthoDB" id="497838at2759"/>
<dbReference type="EMBL" id="CP001574">
    <property type="protein sequence ID" value="ACO68700.1"/>
    <property type="molecule type" value="Genomic_DNA"/>
</dbReference>
<dbReference type="InterPro" id="IPR016040">
    <property type="entry name" value="NAD(P)-bd_dom"/>
</dbReference>
<dbReference type="InParanoid" id="C1FF78"/>
<dbReference type="PANTHER" id="PTHR12126:SF16">
    <property type="entry name" value="MIOREX COMPLEX COMPONENT 2"/>
    <property type="match status" value="1"/>
</dbReference>
<dbReference type="RefSeq" id="XP_002507442.1">
    <property type="nucleotide sequence ID" value="XM_002507396.1"/>
</dbReference>
<keyword evidence="3" id="KW-1185">Reference proteome</keyword>
<dbReference type="Pfam" id="PF13460">
    <property type="entry name" value="NAD_binding_10"/>
    <property type="match status" value="1"/>
</dbReference>
<proteinExistence type="predicted"/>
<dbReference type="InterPro" id="IPR036291">
    <property type="entry name" value="NAD(P)-bd_dom_sf"/>
</dbReference>
<dbReference type="InterPro" id="IPR051207">
    <property type="entry name" value="ComplexI_NDUFA9_subunit"/>
</dbReference>
<dbReference type="OMA" id="SHMVKIN"/>
<reference evidence="2 3" key="1">
    <citation type="journal article" date="2009" name="Science">
        <title>Green evolution and dynamic adaptations revealed by genomes of the marine picoeukaryotes Micromonas.</title>
        <authorList>
            <person name="Worden A.Z."/>
            <person name="Lee J.H."/>
            <person name="Mock T."/>
            <person name="Rouze P."/>
            <person name="Simmons M.P."/>
            <person name="Aerts A.L."/>
            <person name="Allen A.E."/>
            <person name="Cuvelier M.L."/>
            <person name="Derelle E."/>
            <person name="Everett M.V."/>
            <person name="Foulon E."/>
            <person name="Grimwood J."/>
            <person name="Gundlach H."/>
            <person name="Henrissat B."/>
            <person name="Napoli C."/>
            <person name="McDonald S.M."/>
            <person name="Parker M.S."/>
            <person name="Rombauts S."/>
            <person name="Salamov A."/>
            <person name="Von Dassow P."/>
            <person name="Badger J.H."/>
            <person name="Coutinho P.M."/>
            <person name="Demir E."/>
            <person name="Dubchak I."/>
            <person name="Gentemann C."/>
            <person name="Eikrem W."/>
            <person name="Gready J.E."/>
            <person name="John U."/>
            <person name="Lanier W."/>
            <person name="Lindquist E.A."/>
            <person name="Lucas S."/>
            <person name="Mayer K.F."/>
            <person name="Moreau H."/>
            <person name="Not F."/>
            <person name="Otillar R."/>
            <person name="Panaud O."/>
            <person name="Pangilinan J."/>
            <person name="Paulsen I."/>
            <person name="Piegu B."/>
            <person name="Poliakov A."/>
            <person name="Robbens S."/>
            <person name="Schmutz J."/>
            <person name="Toulza E."/>
            <person name="Wyss T."/>
            <person name="Zelensky A."/>
            <person name="Zhou K."/>
            <person name="Armbrust E.V."/>
            <person name="Bhattacharya D."/>
            <person name="Goodenough U.W."/>
            <person name="Van de Peer Y."/>
            <person name="Grigoriev I.V."/>
        </authorList>
    </citation>
    <scope>NUCLEOTIDE SEQUENCE [LARGE SCALE GENOMIC DNA]</scope>
    <source>
        <strain evidence="3">RCC299 / NOUM17</strain>
    </source>
</reference>
<gene>
    <name evidence="2" type="ORF">MICPUN_54857</name>
</gene>
<accession>C1FF78</accession>
<organism evidence="2 3">
    <name type="scientific">Micromonas commoda (strain RCC299 / NOUM17 / CCMP2709)</name>
    <name type="common">Picoplanktonic green alga</name>
    <dbReference type="NCBI Taxonomy" id="296587"/>
    <lineage>
        <taxon>Eukaryota</taxon>
        <taxon>Viridiplantae</taxon>
        <taxon>Chlorophyta</taxon>
        <taxon>Mamiellophyceae</taxon>
        <taxon>Mamiellales</taxon>
        <taxon>Mamiellaceae</taxon>
        <taxon>Micromonas</taxon>
    </lineage>
</organism>
<dbReference type="PANTHER" id="PTHR12126">
    <property type="entry name" value="NADH-UBIQUINONE OXIDOREDUCTASE 39 KDA SUBUNIT-RELATED"/>
    <property type="match status" value="1"/>
</dbReference>
<dbReference type="KEGG" id="mis:MICPUN_54857"/>
<dbReference type="eggNOG" id="KOG4288">
    <property type="taxonomic scope" value="Eukaryota"/>
</dbReference>
<feature type="domain" description="NAD(P)-binding" evidence="1">
    <location>
        <begin position="14"/>
        <end position="125"/>
    </location>
</feature>
<dbReference type="Gene3D" id="3.40.50.720">
    <property type="entry name" value="NAD(P)-binding Rossmann-like Domain"/>
    <property type="match status" value="1"/>
</dbReference>